<keyword evidence="1" id="KW-1133">Transmembrane helix</keyword>
<proteinExistence type="predicted"/>
<feature type="domain" description="HPP transmembrane region" evidence="2">
    <location>
        <begin position="14"/>
        <end position="166"/>
    </location>
</feature>
<keyword evidence="4" id="KW-1185">Reference proteome</keyword>
<dbReference type="PANTHER" id="PTHR33741:SF5">
    <property type="entry name" value="TRANSMEMBRANE PROTEIN DDB_G0269096-RELATED"/>
    <property type="match status" value="1"/>
</dbReference>
<feature type="transmembrane region" description="Helical" evidence="1">
    <location>
        <begin position="44"/>
        <end position="60"/>
    </location>
</feature>
<sequence length="180" mass="19613">MLSIFQGKEHLAPAPQSIDLIRSLIGGTLSILILIFLSKLTNNLFIMAPFGATCVLLYAVSQSPLAQPRNVILGHFISAFIGLLFLKLFGITTISIALCVGCAIAAMQLLRCVHPPAGANPLVILLTANTIEYHWSFLFFPVLFGATSLVLIAWLVNNLKSENKWPIYGLALIHSKKTIK</sequence>
<evidence type="ECO:0000313" key="4">
    <source>
        <dbReference type="Proteomes" id="UP000013190"/>
    </source>
</evidence>
<gene>
    <name evidence="3" type="ORF">F992_02421</name>
</gene>
<dbReference type="RefSeq" id="WP_004662952.1">
    <property type="nucleotide sequence ID" value="NZ_BMDV01000001.1"/>
</dbReference>
<dbReference type="InterPro" id="IPR058581">
    <property type="entry name" value="TM_HPP"/>
</dbReference>
<comment type="caution">
    <text evidence="3">The sequence shown here is derived from an EMBL/GenBank/DDBJ whole genome shotgun (WGS) entry which is preliminary data.</text>
</comment>
<dbReference type="InterPro" id="IPR007065">
    <property type="entry name" value="HPP"/>
</dbReference>
<evidence type="ECO:0000259" key="2">
    <source>
        <dbReference type="Pfam" id="PF04982"/>
    </source>
</evidence>
<evidence type="ECO:0000313" key="3">
    <source>
        <dbReference type="EMBL" id="ENU26344.1"/>
    </source>
</evidence>
<reference evidence="3 4" key="2">
    <citation type="journal article" date="2016" name="Int. J. Syst. Evol. Microbiol.">
        <title>Taxonomy of haemolytic and/or proteolytic strains of the genus Acinetobacter with the proposal of Acinetobacter courvalinii sp. nov. (genomic species 14 sensu Bouvet &amp; Jeanjean), Acinetobacter dispersus sp. nov. (genomic species 17), Acinetobacter modestus sp. nov., Acinetobacter proteolyticus sp. nov. and Acinetobacter vivianii sp. nov.</title>
        <authorList>
            <person name="Nemec A."/>
            <person name="Radolfova-Krizova L."/>
            <person name="Maixnerova M."/>
            <person name="Vrestiakova E."/>
            <person name="Jezek P."/>
            <person name="Sedo O."/>
        </authorList>
    </citation>
    <scope>NUCLEOTIDE SEQUENCE [LARGE SCALE GENOMIC DNA]</scope>
    <source>
        <strain evidence="3 4">NIPH 236</strain>
    </source>
</reference>
<dbReference type="Pfam" id="PF04982">
    <property type="entry name" value="TM_HPP"/>
    <property type="match status" value="1"/>
</dbReference>
<feature type="transmembrane region" description="Helical" evidence="1">
    <location>
        <begin position="137"/>
        <end position="156"/>
    </location>
</feature>
<keyword evidence="1" id="KW-0812">Transmembrane</keyword>
<dbReference type="PANTHER" id="PTHR33741">
    <property type="entry name" value="TRANSMEMBRANE PROTEIN DDB_G0269096-RELATED"/>
    <property type="match status" value="1"/>
</dbReference>
<organism evidence="3 4">
    <name type="scientific">Acinetobacter modestus</name>
    <dbReference type="NCBI Taxonomy" id="1776740"/>
    <lineage>
        <taxon>Bacteria</taxon>
        <taxon>Pseudomonadati</taxon>
        <taxon>Pseudomonadota</taxon>
        <taxon>Gammaproteobacteria</taxon>
        <taxon>Moraxellales</taxon>
        <taxon>Moraxellaceae</taxon>
        <taxon>Acinetobacter</taxon>
    </lineage>
</organism>
<name>A0ABN0JM41_9GAMM</name>
<feature type="transmembrane region" description="Helical" evidence="1">
    <location>
        <begin position="72"/>
        <end position="89"/>
    </location>
</feature>
<reference evidence="4" key="1">
    <citation type="submission" date="2013-02" db="EMBL/GenBank/DDBJ databases">
        <title>The Genome Sequence of Acinetobacter sp. NIPH 236.</title>
        <authorList>
            <consortium name="The Broad Institute Genome Sequencing Platform"/>
            <consortium name="The Broad Institute Genome Sequencing Center for Infectious Disease"/>
            <person name="Cerqueira G."/>
            <person name="Feldgarden M."/>
            <person name="Courvalin P."/>
            <person name="Perichon B."/>
            <person name="Grillot-Courvalin C."/>
            <person name="Clermont D."/>
            <person name="Rocha E."/>
            <person name="Yoon E.-J."/>
            <person name="Nemec A."/>
            <person name="Walker B."/>
            <person name="Young S.K."/>
            <person name="Zeng Q."/>
            <person name="Gargeya S."/>
            <person name="Fitzgerald M."/>
            <person name="Haas B."/>
            <person name="Abouelleil A."/>
            <person name="Alvarado L."/>
            <person name="Arachchi H.M."/>
            <person name="Berlin A.M."/>
            <person name="Chapman S.B."/>
            <person name="Dewar J."/>
            <person name="Goldberg J."/>
            <person name="Griggs A."/>
            <person name="Gujja S."/>
            <person name="Hansen M."/>
            <person name="Howarth C."/>
            <person name="Imamovic A."/>
            <person name="Larimer J."/>
            <person name="McCowan C."/>
            <person name="Murphy C."/>
            <person name="Neiman D."/>
            <person name="Pearson M."/>
            <person name="Priest M."/>
            <person name="Roberts A."/>
            <person name="Saif S."/>
            <person name="Shea T."/>
            <person name="Sisk P."/>
            <person name="Sykes S."/>
            <person name="Wortman J."/>
            <person name="Nusbaum C."/>
            <person name="Birren B."/>
        </authorList>
    </citation>
    <scope>NUCLEOTIDE SEQUENCE [LARGE SCALE GENOMIC DNA]</scope>
    <source>
        <strain evidence="4">NIPH 236</strain>
    </source>
</reference>
<dbReference type="EMBL" id="APOJ01000026">
    <property type="protein sequence ID" value="ENU26344.1"/>
    <property type="molecule type" value="Genomic_DNA"/>
</dbReference>
<protein>
    <recommendedName>
        <fullName evidence="2">HPP transmembrane region domain-containing protein</fullName>
    </recommendedName>
</protein>
<feature type="transmembrane region" description="Helical" evidence="1">
    <location>
        <begin position="20"/>
        <end position="37"/>
    </location>
</feature>
<dbReference type="GeneID" id="92835792"/>
<accession>A0ABN0JM41</accession>
<keyword evidence="1" id="KW-0472">Membrane</keyword>
<dbReference type="Proteomes" id="UP000013190">
    <property type="component" value="Unassembled WGS sequence"/>
</dbReference>
<evidence type="ECO:0000256" key="1">
    <source>
        <dbReference type="SAM" id="Phobius"/>
    </source>
</evidence>